<reference evidence="1" key="1">
    <citation type="submission" date="2013-05" db="EMBL/GenBank/DDBJ databases">
        <authorList>
            <person name="Harkins D.M."/>
            <person name="Durkin A.S."/>
            <person name="Brinkac L.M."/>
            <person name="Haft D.H."/>
            <person name="Selengut J.D."/>
            <person name="Sanka R."/>
            <person name="DePew J."/>
            <person name="Purushe J."/>
            <person name="Hartskeerl R.A."/>
            <person name="Ahmed A."/>
            <person name="van der Linden H."/>
            <person name="Goris M.G.A."/>
            <person name="Vinetz J.M."/>
            <person name="Sutton G.G."/>
            <person name="Nierman W.C."/>
            <person name="Fouts D.E."/>
        </authorList>
    </citation>
    <scope>NUCLEOTIDE SEQUENCE [LARGE SCALE GENOMIC DNA]</scope>
    <source>
        <strain evidence="1">5399</strain>
    </source>
</reference>
<dbReference type="AlphaFoldDB" id="T0F7C2"/>
<name>T0F7C2_9LEPT</name>
<sequence>MDFTSPRFAYFFKSFDRKIFESFATGIQPQRNPALNKF</sequence>
<comment type="caution">
    <text evidence="1">The sequence shown here is derived from an EMBL/GenBank/DDBJ whole genome shotgun (WGS) entry which is preliminary data.</text>
</comment>
<protein>
    <submittedName>
        <fullName evidence="1">Uncharacterized protein</fullName>
    </submittedName>
</protein>
<dbReference type="STRING" id="1049789.LEP1GSC050_1888"/>
<gene>
    <name evidence="1" type="ORF">LEP1GSC050_1888</name>
</gene>
<evidence type="ECO:0000313" key="2">
    <source>
        <dbReference type="Proteomes" id="UP000015454"/>
    </source>
</evidence>
<evidence type="ECO:0000313" key="1">
    <source>
        <dbReference type="EMBL" id="EQA43811.1"/>
    </source>
</evidence>
<proteinExistence type="predicted"/>
<keyword evidence="2" id="KW-1185">Reference proteome</keyword>
<accession>T0F7C2</accession>
<dbReference type="Proteomes" id="UP000015454">
    <property type="component" value="Unassembled WGS sequence"/>
</dbReference>
<dbReference type="EMBL" id="AHMO02000010">
    <property type="protein sequence ID" value="EQA43811.1"/>
    <property type="molecule type" value="Genomic_DNA"/>
</dbReference>
<organism evidence="1 2">
    <name type="scientific">Leptospira broomii serovar Hurstbridge str. 5399</name>
    <dbReference type="NCBI Taxonomy" id="1049789"/>
    <lineage>
        <taxon>Bacteria</taxon>
        <taxon>Pseudomonadati</taxon>
        <taxon>Spirochaetota</taxon>
        <taxon>Spirochaetia</taxon>
        <taxon>Leptospirales</taxon>
        <taxon>Leptospiraceae</taxon>
        <taxon>Leptospira</taxon>
    </lineage>
</organism>